<evidence type="ECO:0000256" key="2">
    <source>
        <dbReference type="ARBA" id="ARBA00022679"/>
    </source>
</evidence>
<dbReference type="InterPro" id="IPR016181">
    <property type="entry name" value="Acyl_CoA_acyltransferase"/>
</dbReference>
<dbReference type="Gene3D" id="2.40.40.20">
    <property type="match status" value="1"/>
</dbReference>
<name>A0A418YCT7_9GAMM</name>
<dbReference type="InterPro" id="IPR007041">
    <property type="entry name" value="Arg_succinylTrfase_AstA/AruG"/>
</dbReference>
<dbReference type="NCBIfam" id="TIGR03243">
    <property type="entry name" value="arg_catab_AOST"/>
    <property type="match status" value="1"/>
</dbReference>
<evidence type="ECO:0000256" key="3">
    <source>
        <dbReference type="ARBA" id="ARBA00023315"/>
    </source>
</evidence>
<evidence type="ECO:0000313" key="6">
    <source>
        <dbReference type="Proteomes" id="UP000283255"/>
    </source>
</evidence>
<evidence type="ECO:0000256" key="4">
    <source>
        <dbReference type="NCBIfam" id="TIGR03244"/>
    </source>
</evidence>
<evidence type="ECO:0000313" key="5">
    <source>
        <dbReference type="EMBL" id="RJG42339.1"/>
    </source>
</evidence>
<dbReference type="EC" id="2.3.1.109" evidence="4"/>
<dbReference type="GO" id="GO:0006527">
    <property type="term" value="P:L-arginine catabolic process"/>
    <property type="evidence" value="ECO:0007669"/>
    <property type="project" value="UniProtKB-UniRule"/>
</dbReference>
<dbReference type="NCBIfam" id="TIGR03244">
    <property type="entry name" value="arg_catab_AstA"/>
    <property type="match status" value="1"/>
</dbReference>
<dbReference type="InterPro" id="IPR017650">
    <property type="entry name" value="Arginine_N-succinylTrfase"/>
</dbReference>
<sequence>MIVVRPIQPEDLAQLLVLAKESGTGFTSLPVNEALLQRKVALSQSSFAGTLDNPSQAYYLMVGEDSDTQQIVGTTAIEAAVGSHSPLYHYHLGQVIHCSHQLGVHNAAQILTLNNDYTGTTEICTLFVREAFRRGMAGRLLSRCRFMLMAEHCALFASIVIAEMRGVSDENGRSPFWAWLEQHFFSLDFPTADYLTGLGNKQFIAELMPKYPIYVSLLSPQAQQVIGKVHDKTQPALALLEKEGFYPNGYVDIFDAGPTVQCHLSHIRSVQTCLRLQVDISQPIAGQQLLMSNISLGQYRAVAASGSIAIKHSKVVINQATANALGVNQGDTVRVLTLL</sequence>
<evidence type="ECO:0000256" key="1">
    <source>
        <dbReference type="ARBA" id="ARBA00022503"/>
    </source>
</evidence>
<keyword evidence="1" id="KW-0056">Arginine metabolism</keyword>
<dbReference type="AlphaFoldDB" id="A0A418YCT7"/>
<keyword evidence="3 5" id="KW-0012">Acyltransferase</keyword>
<reference evidence="5 6" key="1">
    <citation type="submission" date="2018-09" db="EMBL/GenBank/DDBJ databases">
        <authorList>
            <person name="Wang F."/>
        </authorList>
    </citation>
    <scope>NUCLEOTIDE SEQUENCE [LARGE SCALE GENOMIC DNA]</scope>
    <source>
        <strain evidence="5 6">PLHSC7-2</strain>
    </source>
</reference>
<gene>
    <name evidence="5" type="primary">astA</name>
    <name evidence="5" type="ORF">D1Z90_13755</name>
</gene>
<comment type="caution">
    <text evidence="5">The sequence shown here is derived from an EMBL/GenBank/DDBJ whole genome shotgun (WGS) entry which is preliminary data.</text>
</comment>
<dbReference type="Proteomes" id="UP000283255">
    <property type="component" value="Unassembled WGS sequence"/>
</dbReference>
<dbReference type="PANTHER" id="PTHR30420">
    <property type="entry name" value="N-SUCCINYLARGININE DIHYDROLASE"/>
    <property type="match status" value="1"/>
</dbReference>
<reference evidence="5 6" key="2">
    <citation type="submission" date="2019-01" db="EMBL/GenBank/DDBJ databases">
        <title>Motilimonas pumilus sp. nov., isolated from the gut of sea cucumber (Apostichopus japonicus).</title>
        <authorList>
            <person name="Wang F.-Q."/>
            <person name="Ren L.-H."/>
            <person name="Lin Y.-W."/>
            <person name="Sun G.-H."/>
            <person name="Du Z.-J."/>
            <person name="Zhao J.-X."/>
            <person name="Liu X.-J."/>
            <person name="Liu L.-J."/>
        </authorList>
    </citation>
    <scope>NUCLEOTIDE SEQUENCE [LARGE SCALE GENOMIC DNA]</scope>
    <source>
        <strain evidence="5 6">PLHSC7-2</strain>
    </source>
</reference>
<organism evidence="5 6">
    <name type="scientific">Motilimonas pumila</name>
    <dbReference type="NCBI Taxonomy" id="2303987"/>
    <lineage>
        <taxon>Bacteria</taxon>
        <taxon>Pseudomonadati</taxon>
        <taxon>Pseudomonadota</taxon>
        <taxon>Gammaproteobacteria</taxon>
        <taxon>Alteromonadales</taxon>
        <taxon>Alteromonadales genera incertae sedis</taxon>
        <taxon>Motilimonas</taxon>
    </lineage>
</organism>
<dbReference type="EMBL" id="QZCH01000018">
    <property type="protein sequence ID" value="RJG42339.1"/>
    <property type="molecule type" value="Genomic_DNA"/>
</dbReference>
<protein>
    <recommendedName>
        <fullName evidence="4">Arginine N-succinyltransferase</fullName>
        <ecNumber evidence="4">2.3.1.109</ecNumber>
    </recommendedName>
</protein>
<accession>A0A418YCT7</accession>
<proteinExistence type="predicted"/>
<dbReference type="Pfam" id="PF04958">
    <property type="entry name" value="AstA"/>
    <property type="match status" value="1"/>
</dbReference>
<dbReference type="PANTHER" id="PTHR30420:SF1">
    <property type="entry name" value="ARGININE N-SUCCINYLTRANSFERASE"/>
    <property type="match status" value="1"/>
</dbReference>
<dbReference type="SUPFAM" id="SSF55729">
    <property type="entry name" value="Acyl-CoA N-acyltransferases (Nat)"/>
    <property type="match status" value="1"/>
</dbReference>
<dbReference type="RefSeq" id="WP_119911355.1">
    <property type="nucleotide sequence ID" value="NZ_QZCH01000018.1"/>
</dbReference>
<dbReference type="GO" id="GO:0008791">
    <property type="term" value="F:arginine N-succinyltransferase activity"/>
    <property type="evidence" value="ECO:0007669"/>
    <property type="project" value="UniProtKB-UniRule"/>
</dbReference>
<dbReference type="OrthoDB" id="21121at2"/>
<keyword evidence="2 5" id="KW-0808">Transferase</keyword>
<keyword evidence="6" id="KW-1185">Reference proteome</keyword>